<protein>
    <submittedName>
        <fullName evidence="3">Disulfide reductase</fullName>
    </submittedName>
</protein>
<name>A0A7C3UZ62_UNCW3</name>
<feature type="domain" description="Cysteine-rich" evidence="2">
    <location>
        <begin position="8"/>
        <end position="90"/>
    </location>
</feature>
<gene>
    <name evidence="3" type="ORF">ENX07_04270</name>
</gene>
<proteinExistence type="predicted"/>
<organism evidence="3">
    <name type="scientific">candidate division WOR-3 bacterium</name>
    <dbReference type="NCBI Taxonomy" id="2052148"/>
    <lineage>
        <taxon>Bacteria</taxon>
        <taxon>Bacteria division WOR-3</taxon>
    </lineage>
</organism>
<evidence type="ECO:0000256" key="1">
    <source>
        <dbReference type="ARBA" id="ARBA00023002"/>
    </source>
</evidence>
<dbReference type="PANTHER" id="PTHR42947:SF1">
    <property type="entry name" value="COB--COM HETERODISULFIDE REDUCTASE SUBUNIT B 1"/>
    <property type="match status" value="1"/>
</dbReference>
<keyword evidence="1" id="KW-0560">Oxidoreductase</keyword>
<dbReference type="PANTHER" id="PTHR42947">
    <property type="entry name" value="COB--COM HETERODISULFIDE REDUCTASE SUBUNIT B 1"/>
    <property type="match status" value="1"/>
</dbReference>
<evidence type="ECO:0000313" key="3">
    <source>
        <dbReference type="EMBL" id="HGE99267.1"/>
    </source>
</evidence>
<comment type="caution">
    <text evidence="3">The sequence shown here is derived from an EMBL/GenBank/DDBJ whole genome shotgun (WGS) entry which is preliminary data.</text>
</comment>
<sequence>MDEMKSFLYYPGCTLYTKAKGLDLSLRQISEKLGFHLRELSTWNCCGAIYNEVLDDITAHIAPLRNLIQVKKEGGDKLITSCAACYNVLKRSQSFVFQGNNPAVKSRVIAYLNDEIGDYQGDVLILHYLELLKNEIGFERVRNGRDLKGLKVGCYYGCLLTRPKDLNFPVGIMEELFSYLGAKIVESPFSDFCCGGYTLLLEKRATEGCVAKIIDSFSEAEVIVTSCPLCLYNLDKFQKEKRKPVLYFSQLLALLFAEKEDTLNFRNHFVDPRLVLKSRGLYGEV</sequence>
<reference evidence="3" key="1">
    <citation type="journal article" date="2020" name="mSystems">
        <title>Genome- and Community-Level Interaction Insights into Carbon Utilization and Element Cycling Functions of Hydrothermarchaeota in Hydrothermal Sediment.</title>
        <authorList>
            <person name="Zhou Z."/>
            <person name="Liu Y."/>
            <person name="Xu W."/>
            <person name="Pan J."/>
            <person name="Luo Z.H."/>
            <person name="Li M."/>
        </authorList>
    </citation>
    <scope>NUCLEOTIDE SEQUENCE [LARGE SCALE GENOMIC DNA]</scope>
    <source>
        <strain evidence="3">SpSt-906</strain>
    </source>
</reference>
<feature type="domain" description="Cysteine-rich" evidence="2">
    <location>
        <begin position="153"/>
        <end position="235"/>
    </location>
</feature>
<dbReference type="GO" id="GO:0016491">
    <property type="term" value="F:oxidoreductase activity"/>
    <property type="evidence" value="ECO:0007669"/>
    <property type="project" value="UniProtKB-KW"/>
</dbReference>
<dbReference type="EMBL" id="DTMQ01000027">
    <property type="protein sequence ID" value="HGE99267.1"/>
    <property type="molecule type" value="Genomic_DNA"/>
</dbReference>
<accession>A0A7C3UZ62</accession>
<dbReference type="Gene3D" id="1.20.1050.140">
    <property type="match status" value="1"/>
</dbReference>
<dbReference type="InterPro" id="IPR004017">
    <property type="entry name" value="Cys_rich_dom"/>
</dbReference>
<dbReference type="InterPro" id="IPR051278">
    <property type="entry name" value="HdrB/HdrD_reductase"/>
</dbReference>
<dbReference type="Pfam" id="PF02754">
    <property type="entry name" value="CCG"/>
    <property type="match status" value="2"/>
</dbReference>
<dbReference type="AlphaFoldDB" id="A0A7C3UZ62"/>
<evidence type="ECO:0000259" key="2">
    <source>
        <dbReference type="Pfam" id="PF02754"/>
    </source>
</evidence>